<keyword evidence="3" id="KW-1185">Reference proteome</keyword>
<proteinExistence type="predicted"/>
<name>A0A812SM96_9DINO</name>
<feature type="region of interest" description="Disordered" evidence="1">
    <location>
        <begin position="636"/>
        <end position="673"/>
    </location>
</feature>
<feature type="compositionally biased region" description="Basic and acidic residues" evidence="1">
    <location>
        <begin position="1693"/>
        <end position="1705"/>
    </location>
</feature>
<feature type="compositionally biased region" description="Polar residues" evidence="1">
    <location>
        <begin position="1771"/>
        <end position="1791"/>
    </location>
</feature>
<feature type="region of interest" description="Disordered" evidence="1">
    <location>
        <begin position="1659"/>
        <end position="1791"/>
    </location>
</feature>
<dbReference type="InterPro" id="IPR043502">
    <property type="entry name" value="DNA/RNA_pol_sf"/>
</dbReference>
<evidence type="ECO:0000313" key="3">
    <source>
        <dbReference type="Proteomes" id="UP000601435"/>
    </source>
</evidence>
<feature type="non-terminal residue" evidence="2">
    <location>
        <position position="1"/>
    </location>
</feature>
<sequence>LRLGLARGPRDLDVARLWLTVLVMFIHVVDHGPWLPVTQHTSGAWLCLLRSGLNRVNVAFVVLLVHLSISRRSLKQAISLWGWVRGLLHHILKRWLVISPVVSFWSFVFVHAPFADVPMNNILKSHALFHHYSAKRDECAHPLHLMSSSFLVHGPLMGRASPCMNADIFESLFQVDVVVFGLLSAVGRFRAATVAHLLWVPAVILSYHTVPGASFNGAGHHFTGLLPSALATLAISSWLSPYELQLCPRTRAPCRYALRILASTCIAATCFQDLLTTGGKFAFPLPSLEGMASFLKALHPKKEQYVIFCHVYELVFVLGLVIHLKLGWQALAQRQEEALAMGSVEAVRVFYGVTNDTWAVVHAQLGQPDMRILAALPPEALVENVMTARRIAWTKWGGDYEAWADVDPWAKPPAPPAPATSTSSTTTGLKERGIKMSATIDQSDDSEFAPESLATAEDEDCTVEQLSALNKRVASLDLPPYVDLAVWQPYGRRALKATKFRAWFPDGAGAYIAKELPGPSNYSQWLAAWRVFQTAAIMLDILPLATLQLYERHIERLTKLYPAAWHLVALADDKARGEKWARFRLKITADNAAGKPKPDRWDERRPWIAAMHAIVNDSAYWEEQVRAPANAWMATGGRGVPKTPEDDYNHSRGSAAGLEDEGSPNKRRTAKERRLLKKAKVNADKEELKRLRATAAARPAKARSRGRTSAASVLARAIVKIPIFQRSQQENWQDPVCNMSSAKPRPLHVGRFLHLYSGERDVLAEALMDQCEKAGITLKTTSLDISRGNNLLDPALHKETLRGARRLPLRSREHIYGLPGNTKAQHEKADRGTVMAVNALEILMAVEGSQLNQPGDGLLRPTTIENPPDGHPEAGSAFALPGGNTAEPVRLKGVLEYASPIDAELLEAWMASTHDPDEEVLHWVRRGAPLGAHLPIRCTGIDADPKAYESQVEAEEWATQGNYKSFMDNRLDADEEMERLMAKGFVKKISIEDAEKYFGKPVVSRSGLIIKEKADGTKKRRVIVDALRSGANAQAVCPERIVLPRPEDVHHMLKDMKRAEPDLRAWYFANKLDRSEWGAEFIAADLVDAFTHLPMAEEELAQCVSPAGDGKHVYVFVALFFGHKTAPLLMCRLSALFTRLVQGMFAKGELQLATYVDDPLAVLVGSRTRRLRNLSLMLLTLAALGIQLSWAKGDRGTKLVWIGVQFELRWREGALFCEVPDKLRTEILGYLDKWKGMIPVSELRSVTGKLTWAAGIYKRSRWAVSMLYAALAAHEAELKSGEEEARRARRDDPRNKDHLIPVKRFEIARRWLAELFRTQRLATKKTLWRVTEHAMIITDASLQAAAASSSGPPTPAPGRSSELTSTRWTGRMPSSWALLGSHKSQAYLEALALFLAVKEWGTLFSGIDMGLAVRSDSTVALAVADKESSSSPALNALAAELSFSSMELTIWAPPAPALDPPRKDPERTENTVEGRARARGDTEASLLASRDFGGHADERAFSLRQGQLLLDDERGPNGPKSAKAQGRARPRSGGEPRQGPVSFGTQHGAQVRGGAKESGLQVWAAAPECSQGPPSRAGLGAAGNQEGLRRQGGRRAQARERGLPSPHLRPGPLHDENDRAPGPQLDIAKDGREEAQGSLRGTVGYHDLLFKESGGDYGRQAGHAGGSSTSLVGRGGNTAARPLGEKVGGAVLREGRPLDPGDHLSRPVALRPCLPVRRGSLGGQSVGTRRGKRGAPKAKPKPSSSEPRRWATRRPYSSRAQSAGGAHRQAQVDQNLRPVQSGTPDGPSTHSLLGAVEDQVRVAFRPLQALHPLRGSATGHQQVQEMQATHGGHRGKPIRKKVRCNRSFYGPG</sequence>
<feature type="compositionally biased region" description="Basic residues" evidence="1">
    <location>
        <begin position="1729"/>
        <end position="1740"/>
    </location>
</feature>
<accession>A0A812SM96</accession>
<feature type="compositionally biased region" description="Low complexity" evidence="1">
    <location>
        <begin position="1346"/>
        <end position="1361"/>
    </location>
</feature>
<evidence type="ECO:0000313" key="2">
    <source>
        <dbReference type="EMBL" id="CAE7487899.1"/>
    </source>
</evidence>
<dbReference type="Gene3D" id="3.30.70.270">
    <property type="match status" value="1"/>
</dbReference>
<evidence type="ECO:0000256" key="1">
    <source>
        <dbReference type="SAM" id="MobiDB-lite"/>
    </source>
</evidence>
<dbReference type="PANTHER" id="PTHR33050:SF7">
    <property type="entry name" value="RIBONUCLEASE H"/>
    <property type="match status" value="1"/>
</dbReference>
<feature type="region of interest" description="Disordered" evidence="1">
    <location>
        <begin position="862"/>
        <end position="882"/>
    </location>
</feature>
<dbReference type="Proteomes" id="UP000601435">
    <property type="component" value="Unassembled WGS sequence"/>
</dbReference>
<protein>
    <recommendedName>
        <fullName evidence="4">Reverse transcriptase domain-containing protein</fullName>
    </recommendedName>
</protein>
<feature type="compositionally biased region" description="Basic and acidic residues" evidence="1">
    <location>
        <begin position="1460"/>
        <end position="1482"/>
    </location>
</feature>
<gene>
    <name evidence="2" type="ORF">SNEC2469_LOCUS13867</name>
</gene>
<feature type="region of interest" description="Disordered" evidence="1">
    <location>
        <begin position="1507"/>
        <end position="1626"/>
    </location>
</feature>
<dbReference type="PANTHER" id="PTHR33050">
    <property type="entry name" value="REVERSE TRANSCRIPTASE DOMAIN-CONTAINING PROTEIN"/>
    <property type="match status" value="1"/>
</dbReference>
<dbReference type="InterPro" id="IPR052055">
    <property type="entry name" value="Hepadnavirus_pol/RT"/>
</dbReference>
<feature type="region of interest" description="Disordered" evidence="1">
    <location>
        <begin position="411"/>
        <end position="431"/>
    </location>
</feature>
<dbReference type="InterPro" id="IPR043128">
    <property type="entry name" value="Rev_trsase/Diguanyl_cyclase"/>
</dbReference>
<reference evidence="2" key="1">
    <citation type="submission" date="2021-02" db="EMBL/GenBank/DDBJ databases">
        <authorList>
            <person name="Dougan E. K."/>
            <person name="Rhodes N."/>
            <person name="Thang M."/>
            <person name="Chan C."/>
        </authorList>
    </citation>
    <scope>NUCLEOTIDE SEQUENCE</scope>
</reference>
<evidence type="ECO:0008006" key="4">
    <source>
        <dbReference type="Google" id="ProtNLM"/>
    </source>
</evidence>
<comment type="caution">
    <text evidence="2">The sequence shown here is derived from an EMBL/GenBank/DDBJ whole genome shotgun (WGS) entry which is preliminary data.</text>
</comment>
<feature type="region of interest" description="Disordered" evidence="1">
    <location>
        <begin position="1453"/>
        <end position="1484"/>
    </location>
</feature>
<dbReference type="Gene3D" id="3.10.10.10">
    <property type="entry name" value="HIV Type 1 Reverse Transcriptase, subunit A, domain 1"/>
    <property type="match status" value="1"/>
</dbReference>
<dbReference type="OrthoDB" id="411481at2759"/>
<dbReference type="EMBL" id="CAJNJA010022174">
    <property type="protein sequence ID" value="CAE7487899.1"/>
    <property type="molecule type" value="Genomic_DNA"/>
</dbReference>
<dbReference type="SUPFAM" id="SSF56672">
    <property type="entry name" value="DNA/RNA polymerases"/>
    <property type="match status" value="1"/>
</dbReference>
<feature type="non-terminal residue" evidence="2">
    <location>
        <position position="1852"/>
    </location>
</feature>
<feature type="region of interest" description="Disordered" evidence="1">
    <location>
        <begin position="1346"/>
        <end position="1366"/>
    </location>
</feature>
<organism evidence="2 3">
    <name type="scientific">Symbiodinium necroappetens</name>
    <dbReference type="NCBI Taxonomy" id="1628268"/>
    <lineage>
        <taxon>Eukaryota</taxon>
        <taxon>Sar</taxon>
        <taxon>Alveolata</taxon>
        <taxon>Dinophyceae</taxon>
        <taxon>Suessiales</taxon>
        <taxon>Symbiodiniaceae</taxon>
        <taxon>Symbiodinium</taxon>
    </lineage>
</organism>